<evidence type="ECO:0000256" key="5">
    <source>
        <dbReference type="SAM" id="MobiDB-lite"/>
    </source>
</evidence>
<keyword evidence="6" id="KW-0812">Transmembrane</keyword>
<evidence type="ECO:0000256" key="3">
    <source>
        <dbReference type="ARBA" id="ARBA00023274"/>
    </source>
</evidence>
<protein>
    <recommendedName>
        <fullName evidence="8">50S ribosomal protein L17</fullName>
    </recommendedName>
</protein>
<proteinExistence type="inferred from homology"/>
<evidence type="ECO:0008006" key="8">
    <source>
        <dbReference type="Google" id="ProtNLM"/>
    </source>
</evidence>
<name>A0A7S1LDI8_ALECA</name>
<dbReference type="SUPFAM" id="SSF64263">
    <property type="entry name" value="Prokaryotic ribosomal protein L17"/>
    <property type="match status" value="1"/>
</dbReference>
<keyword evidence="6" id="KW-0472">Membrane</keyword>
<dbReference type="GO" id="GO:0022625">
    <property type="term" value="C:cytosolic large ribosomal subunit"/>
    <property type="evidence" value="ECO:0007669"/>
    <property type="project" value="TreeGrafter"/>
</dbReference>
<dbReference type="InterPro" id="IPR036373">
    <property type="entry name" value="Ribosomal_bL17_sf"/>
</dbReference>
<dbReference type="AlphaFoldDB" id="A0A7S1LDI8"/>
<feature type="region of interest" description="Disordered" evidence="5">
    <location>
        <begin position="1"/>
        <end position="32"/>
    </location>
</feature>
<accession>A0A7S1LDI8</accession>
<comment type="similarity">
    <text evidence="1 4">Belongs to the bacterial ribosomal protein bL17 family.</text>
</comment>
<dbReference type="PANTHER" id="PTHR14413">
    <property type="entry name" value="RIBOSOMAL PROTEIN L17"/>
    <property type="match status" value="1"/>
</dbReference>
<dbReference type="GO" id="GO:0003735">
    <property type="term" value="F:structural constituent of ribosome"/>
    <property type="evidence" value="ECO:0007669"/>
    <property type="project" value="InterPro"/>
</dbReference>
<keyword evidence="3 4" id="KW-0687">Ribonucleoprotein</keyword>
<reference evidence="7" key="1">
    <citation type="submission" date="2021-01" db="EMBL/GenBank/DDBJ databases">
        <authorList>
            <person name="Corre E."/>
            <person name="Pelletier E."/>
            <person name="Niang G."/>
            <person name="Scheremetjew M."/>
            <person name="Finn R."/>
            <person name="Kale V."/>
            <person name="Holt S."/>
            <person name="Cochrane G."/>
            <person name="Meng A."/>
            <person name="Brown T."/>
            <person name="Cohen L."/>
        </authorList>
    </citation>
    <scope>NUCLEOTIDE SEQUENCE</scope>
    <source>
        <strain evidence="7">OF101</strain>
    </source>
</reference>
<dbReference type="InterPro" id="IPR000456">
    <property type="entry name" value="Ribosomal_bL17"/>
</dbReference>
<gene>
    <name evidence="7" type="ORF">ACAT0790_LOCUS7544</name>
</gene>
<dbReference type="Pfam" id="PF01196">
    <property type="entry name" value="Ribosomal_L17"/>
    <property type="match status" value="1"/>
</dbReference>
<feature type="compositionally biased region" description="Polar residues" evidence="5">
    <location>
        <begin position="18"/>
        <end position="27"/>
    </location>
</feature>
<feature type="transmembrane region" description="Helical" evidence="6">
    <location>
        <begin position="43"/>
        <end position="62"/>
    </location>
</feature>
<evidence type="ECO:0000256" key="6">
    <source>
        <dbReference type="SAM" id="Phobius"/>
    </source>
</evidence>
<keyword evidence="6" id="KW-1133">Transmembrane helix</keyword>
<organism evidence="7">
    <name type="scientific">Alexandrium catenella</name>
    <name type="common">Red tide dinoflagellate</name>
    <name type="synonym">Gonyaulax catenella</name>
    <dbReference type="NCBI Taxonomy" id="2925"/>
    <lineage>
        <taxon>Eukaryota</taxon>
        <taxon>Sar</taxon>
        <taxon>Alveolata</taxon>
        <taxon>Dinophyceae</taxon>
        <taxon>Gonyaulacales</taxon>
        <taxon>Pyrocystaceae</taxon>
        <taxon>Alexandrium</taxon>
    </lineage>
</organism>
<feature type="transmembrane region" description="Helical" evidence="6">
    <location>
        <begin position="114"/>
        <end position="136"/>
    </location>
</feature>
<dbReference type="PANTHER" id="PTHR14413:SF16">
    <property type="entry name" value="LARGE RIBOSOMAL SUBUNIT PROTEIN BL17M"/>
    <property type="match status" value="1"/>
</dbReference>
<sequence>MAQGLEGASHRALARTAPCSQSPSSSPLKRVGRMAHPSAESRAILGLGLAAAALCAVVLAFAPPSAPGAFSLAPGGLAAQRPAAALGLEVRLSRPSIGAQGTRRVSEGRSGPGAFSLACCAAALAGLQGLRSGLFGSKTAMQYRKRYGGGPTKKDPAAEFGPQYWGPPLDYGIQRKARLGFPKGGDQRVIPTLSGGSYDARKNMMRNLTTEIIRHGRIKTTYARATALRSFVDRMIVLAKRGDDLARREANEWMFDETLVENLFKLAPDRYGDSGNKDFTQVTRTMNRKGDWAYMAYIELM</sequence>
<evidence type="ECO:0000256" key="2">
    <source>
        <dbReference type="ARBA" id="ARBA00022980"/>
    </source>
</evidence>
<dbReference type="EMBL" id="HBGE01012744">
    <property type="protein sequence ID" value="CAD9101355.1"/>
    <property type="molecule type" value="Transcribed_RNA"/>
</dbReference>
<keyword evidence="2 4" id="KW-0689">Ribosomal protein</keyword>
<dbReference type="NCBIfam" id="TIGR00059">
    <property type="entry name" value="L17"/>
    <property type="match status" value="1"/>
</dbReference>
<dbReference type="Gene3D" id="3.90.1030.10">
    <property type="entry name" value="Ribosomal protein L17"/>
    <property type="match status" value="1"/>
</dbReference>
<dbReference type="GO" id="GO:0006412">
    <property type="term" value="P:translation"/>
    <property type="evidence" value="ECO:0007669"/>
    <property type="project" value="InterPro"/>
</dbReference>
<evidence type="ECO:0000256" key="1">
    <source>
        <dbReference type="ARBA" id="ARBA00008777"/>
    </source>
</evidence>
<evidence type="ECO:0000313" key="7">
    <source>
        <dbReference type="EMBL" id="CAD9101355.1"/>
    </source>
</evidence>
<evidence type="ECO:0000256" key="4">
    <source>
        <dbReference type="RuleBase" id="RU000660"/>
    </source>
</evidence>